<protein>
    <submittedName>
        <fullName evidence="1">Unannotated protein</fullName>
    </submittedName>
</protein>
<sequence length="89" mass="9334">MVQRGALLVCASTGADLAEHARAQLEAIVAAPAVDRAERPETVVNWGVQWFCPADGHALTEESGALVCGECGRSVAGGLVYELIEFNAH</sequence>
<organism evidence="1">
    <name type="scientific">freshwater metagenome</name>
    <dbReference type="NCBI Taxonomy" id="449393"/>
    <lineage>
        <taxon>unclassified sequences</taxon>
        <taxon>metagenomes</taxon>
        <taxon>ecological metagenomes</taxon>
    </lineage>
</organism>
<accession>A0A6J7F6R8</accession>
<evidence type="ECO:0000313" key="1">
    <source>
        <dbReference type="EMBL" id="CAB4889175.1"/>
    </source>
</evidence>
<dbReference type="AlphaFoldDB" id="A0A6J7F6R8"/>
<reference evidence="1" key="1">
    <citation type="submission" date="2020-05" db="EMBL/GenBank/DDBJ databases">
        <authorList>
            <person name="Chiriac C."/>
            <person name="Salcher M."/>
            <person name="Ghai R."/>
            <person name="Kavagutti S V."/>
        </authorList>
    </citation>
    <scope>NUCLEOTIDE SEQUENCE</scope>
</reference>
<dbReference type="EMBL" id="CAFBLP010000095">
    <property type="protein sequence ID" value="CAB4889175.1"/>
    <property type="molecule type" value="Genomic_DNA"/>
</dbReference>
<proteinExistence type="predicted"/>
<name>A0A6J7F6R8_9ZZZZ</name>
<gene>
    <name evidence="1" type="ORF">UFOPK3376_02667</name>
</gene>